<feature type="region of interest" description="Disordered" evidence="1">
    <location>
        <begin position="1048"/>
        <end position="1074"/>
    </location>
</feature>
<dbReference type="InterPro" id="IPR036533">
    <property type="entry name" value="BAG_dom_sf"/>
</dbReference>
<feature type="compositionally biased region" description="Low complexity" evidence="1">
    <location>
        <begin position="1061"/>
        <end position="1072"/>
    </location>
</feature>
<reference evidence="3" key="1">
    <citation type="submission" date="2025-08" db="UniProtKB">
        <authorList>
            <consortium name="RefSeq"/>
        </authorList>
    </citation>
    <scope>IDENTIFICATION</scope>
    <source>
        <tissue evidence="3">Whole Larva</tissue>
    </source>
</reference>
<organism evidence="2 3">
    <name type="scientific">Nicrophorus vespilloides</name>
    <name type="common">Boreal carrion beetle</name>
    <dbReference type="NCBI Taxonomy" id="110193"/>
    <lineage>
        <taxon>Eukaryota</taxon>
        <taxon>Metazoa</taxon>
        <taxon>Ecdysozoa</taxon>
        <taxon>Arthropoda</taxon>
        <taxon>Hexapoda</taxon>
        <taxon>Insecta</taxon>
        <taxon>Pterygota</taxon>
        <taxon>Neoptera</taxon>
        <taxon>Endopterygota</taxon>
        <taxon>Coleoptera</taxon>
        <taxon>Polyphaga</taxon>
        <taxon>Staphyliniformia</taxon>
        <taxon>Silphidae</taxon>
        <taxon>Nicrophorinae</taxon>
        <taxon>Nicrophorus</taxon>
    </lineage>
</organism>
<feature type="region of interest" description="Disordered" evidence="1">
    <location>
        <begin position="655"/>
        <end position="677"/>
    </location>
</feature>
<dbReference type="GeneID" id="108566842"/>
<feature type="region of interest" description="Disordered" evidence="1">
    <location>
        <begin position="1000"/>
        <end position="1027"/>
    </location>
</feature>
<accession>A0ABM1N6G0</accession>
<dbReference type="Proteomes" id="UP000695000">
    <property type="component" value="Unplaced"/>
</dbReference>
<feature type="compositionally biased region" description="Acidic residues" evidence="1">
    <location>
        <begin position="1005"/>
        <end position="1019"/>
    </location>
</feature>
<keyword evidence="2" id="KW-1185">Reference proteome</keyword>
<dbReference type="RefSeq" id="XP_017782410.1">
    <property type="nucleotide sequence ID" value="XM_017926921.1"/>
</dbReference>
<name>A0ABM1N6G0_NICVS</name>
<protein>
    <submittedName>
        <fullName evidence="3">Uncharacterized protein LOC108566842</fullName>
    </submittedName>
</protein>
<evidence type="ECO:0000313" key="2">
    <source>
        <dbReference type="Proteomes" id="UP000695000"/>
    </source>
</evidence>
<dbReference type="Gene3D" id="1.20.58.120">
    <property type="entry name" value="BAG domain"/>
    <property type="match status" value="1"/>
</dbReference>
<sequence>MGLKPSKINKHIHSKEDVDRPIVYYFNNIEDPMINERVRRKYRRIQASIDNLKVFGRAPYRSMKRWNSTGDLAFNRGNNSERYKKASKSMNNLVEDKGPSSEDQLNVLVQKLKEIRRRIKHYDGKESTAEIKMELDKCLSDLNTIDSNNKMVLELRSKMGEKINYYQESIKQKSQKYTTNQTKVEEIEAKIEELTGDIEYYYRTGEQEEYQTIKFSIDSCVKLLDSLDATDDVNMMKLKENYEKTLFDYDHEIDNINSKAVDKTIGNNRTNSVDTDDEFYDCFEEIPITPKSVKSEVERKDDFEYYSKKLDQVEQNFEKLISEKNTCIDEEEPPESPRRNKLTEARNKSAFVPKKNIEEEPPKLRPKFKEQQPKKIYAEALVNCDEIYQLKPEGNAQKTVYENVVKSKFEDDEECIYETIDEAKALLDEMNFKEECEYATVPAIDDSQIYAVSIKNKNTILNDGDEPPKLRPKFKDEQAKKTDEEVNADEIYQINENVATSKLGNDEGNIYETLDVAKALVDENNFQDEYEYATVPFIDDSQMYAVSIKNKKSEPLKPQISLNVEEEPPKLRPKFKDEQAKKTDEEMNADEIYQINEKVARSKLGNNEENMYETLDVPKALVDEKNFQDEYEYTTVPFIDDSQIYAVSIKNKKSEPLKEEPPKLRPRFKEEQPKKTDREALVNDDEIYQINENAVKTNLGNDEDYIYDYINEEKALIDEKNYKDECIYEPIPVINHEIQKTVMEVNSNTKKEMRPKLQVEQSDENYQYEDFAEANDENKEKHMGNIQNIEEQRSQEVEPKPRPRTVNEAIYGNIIKDNTHNNGKGNFVLEKEDSPEYIEVQEKAHEINKKIVKEYAFAYYSVKNDENGGKFTEVEEGIAKATVDNLESDRYSSQTEFVPEDFEKIELEENIEKKFQQKYGEADSSEKVVITKNDNEFCDVLLRKKTNVNENYENAEVVLTTNDDANIYENYDNDGKTDLDVNKTEKKRMKLADISESTAFSQTFSDEEAEDFTEDEPLESSDAISDENRRVSHIPKLLSVIYEESSFDEESIRTKEDSPEECIPSSESPSMSRRFSVNPMPDSTRIAFDSVLECVQNMKECVDDFEGTKTDGDYINIFENLMKSMSILNSFKVDDNETIEYKQRILHEIIQCMKDLECKVKPSFTY</sequence>
<evidence type="ECO:0000313" key="3">
    <source>
        <dbReference type="RefSeq" id="XP_017782410.1"/>
    </source>
</evidence>
<dbReference type="SUPFAM" id="SSF57997">
    <property type="entry name" value="Tropomyosin"/>
    <property type="match status" value="1"/>
</dbReference>
<evidence type="ECO:0000256" key="1">
    <source>
        <dbReference type="SAM" id="MobiDB-lite"/>
    </source>
</evidence>
<proteinExistence type="predicted"/>
<gene>
    <name evidence="3" type="primary">LOC108566842</name>
</gene>